<keyword evidence="1" id="KW-1185">Reference proteome</keyword>
<dbReference type="WBParaSite" id="L893_g21177.t1">
    <property type="protein sequence ID" value="L893_g21177.t1"/>
    <property type="gene ID" value="L893_g21177"/>
</dbReference>
<proteinExistence type="predicted"/>
<sequence length="132" mass="14714">MAGINEDRKARSAIYLRGCPWSLAVAKRGLFRQWAKEMGLSLRRTSDEVCFSGPMCPVGVISGSVTLERHCLRGIEAMLCSYFGLVKVLWATLSFRCCGCTWRFVFSSSKQTDSELPNTDVVKRSGRVPTLL</sequence>
<reference evidence="2" key="1">
    <citation type="submission" date="2016-11" db="UniProtKB">
        <authorList>
            <consortium name="WormBaseParasite"/>
        </authorList>
    </citation>
    <scope>IDENTIFICATION</scope>
</reference>
<evidence type="ECO:0000313" key="1">
    <source>
        <dbReference type="Proteomes" id="UP000095287"/>
    </source>
</evidence>
<protein>
    <submittedName>
        <fullName evidence="2">DUF3343 domain-containing protein</fullName>
    </submittedName>
</protein>
<organism evidence="1 2">
    <name type="scientific">Steinernema glaseri</name>
    <dbReference type="NCBI Taxonomy" id="37863"/>
    <lineage>
        <taxon>Eukaryota</taxon>
        <taxon>Metazoa</taxon>
        <taxon>Ecdysozoa</taxon>
        <taxon>Nematoda</taxon>
        <taxon>Chromadorea</taxon>
        <taxon>Rhabditida</taxon>
        <taxon>Tylenchina</taxon>
        <taxon>Panagrolaimomorpha</taxon>
        <taxon>Strongyloidoidea</taxon>
        <taxon>Steinernematidae</taxon>
        <taxon>Steinernema</taxon>
    </lineage>
</organism>
<evidence type="ECO:0000313" key="2">
    <source>
        <dbReference type="WBParaSite" id="L893_g21177.t1"/>
    </source>
</evidence>
<dbReference type="Proteomes" id="UP000095287">
    <property type="component" value="Unplaced"/>
</dbReference>
<accession>A0A1I7YYQ0</accession>
<name>A0A1I7YYQ0_9BILA</name>
<dbReference type="AlphaFoldDB" id="A0A1I7YYQ0"/>